<name>A0A7J6L616_PERCH</name>
<evidence type="ECO:0000256" key="3">
    <source>
        <dbReference type="ARBA" id="ARBA00023069"/>
    </source>
</evidence>
<evidence type="ECO:0000313" key="7">
    <source>
        <dbReference type="EMBL" id="KAF4654616.1"/>
    </source>
</evidence>
<comment type="caution">
    <text evidence="7">The sequence shown here is derived from an EMBL/GenBank/DDBJ whole genome shotgun (WGS) entry which is preliminary data.</text>
</comment>
<evidence type="ECO:0000256" key="6">
    <source>
        <dbReference type="SAM" id="MobiDB-lite"/>
    </source>
</evidence>
<evidence type="ECO:0000256" key="2">
    <source>
        <dbReference type="ARBA" id="ARBA00022490"/>
    </source>
</evidence>
<keyword evidence="5" id="KW-0966">Cell projection</keyword>
<dbReference type="Pfam" id="PF04712">
    <property type="entry name" value="Radial_spoke"/>
    <property type="match status" value="2"/>
</dbReference>
<dbReference type="OrthoDB" id="272202at2759"/>
<dbReference type="GO" id="GO:0060294">
    <property type="term" value="P:cilium movement involved in cell motility"/>
    <property type="evidence" value="ECO:0007669"/>
    <property type="project" value="InterPro"/>
</dbReference>
<keyword evidence="4" id="KW-0206">Cytoskeleton</keyword>
<keyword evidence="8" id="KW-1185">Reference proteome</keyword>
<dbReference type="Proteomes" id="UP000591131">
    <property type="component" value="Unassembled WGS sequence"/>
</dbReference>
<organism evidence="7 8">
    <name type="scientific">Perkinsus chesapeaki</name>
    <name type="common">Clam parasite</name>
    <name type="synonym">Perkinsus andrewsi</name>
    <dbReference type="NCBI Taxonomy" id="330153"/>
    <lineage>
        <taxon>Eukaryota</taxon>
        <taxon>Sar</taxon>
        <taxon>Alveolata</taxon>
        <taxon>Perkinsozoa</taxon>
        <taxon>Perkinsea</taxon>
        <taxon>Perkinsida</taxon>
        <taxon>Perkinsidae</taxon>
        <taxon>Perkinsus</taxon>
    </lineage>
</organism>
<feature type="region of interest" description="Disordered" evidence="6">
    <location>
        <begin position="488"/>
        <end position="535"/>
    </location>
</feature>
<evidence type="ECO:0000256" key="1">
    <source>
        <dbReference type="ARBA" id="ARBA00004430"/>
    </source>
</evidence>
<evidence type="ECO:0000256" key="4">
    <source>
        <dbReference type="ARBA" id="ARBA00023212"/>
    </source>
</evidence>
<dbReference type="PANTHER" id="PTHR13159:SF0">
    <property type="entry name" value="RADIAL SPOKE HEAD 6 HOMOLOG A"/>
    <property type="match status" value="1"/>
</dbReference>
<accession>A0A7J6L616</accession>
<comment type="subcellular location">
    <subcellularLocation>
        <location evidence="1">Cytoplasm</location>
        <location evidence="1">Cytoskeleton</location>
        <location evidence="1">Cilium axoneme</location>
    </subcellularLocation>
</comment>
<dbReference type="EMBL" id="JAAPAO010000718">
    <property type="protein sequence ID" value="KAF4654616.1"/>
    <property type="molecule type" value="Genomic_DNA"/>
</dbReference>
<dbReference type="GO" id="GO:0001534">
    <property type="term" value="C:radial spoke"/>
    <property type="evidence" value="ECO:0007669"/>
    <property type="project" value="InterPro"/>
</dbReference>
<dbReference type="PANTHER" id="PTHR13159">
    <property type="entry name" value="RADIAL SPOKEHEAD-RELATED"/>
    <property type="match status" value="1"/>
</dbReference>
<evidence type="ECO:0008006" key="9">
    <source>
        <dbReference type="Google" id="ProtNLM"/>
    </source>
</evidence>
<dbReference type="AlphaFoldDB" id="A0A7J6L616"/>
<proteinExistence type="predicted"/>
<dbReference type="GO" id="GO:0035082">
    <property type="term" value="P:axoneme assembly"/>
    <property type="evidence" value="ECO:0007669"/>
    <property type="project" value="TreeGrafter"/>
</dbReference>
<keyword evidence="2" id="KW-0963">Cytoplasm</keyword>
<evidence type="ECO:0000313" key="8">
    <source>
        <dbReference type="Proteomes" id="UP000591131"/>
    </source>
</evidence>
<evidence type="ECO:0000256" key="5">
    <source>
        <dbReference type="ARBA" id="ARBA00023273"/>
    </source>
</evidence>
<reference evidence="7 8" key="1">
    <citation type="submission" date="2020-04" db="EMBL/GenBank/DDBJ databases">
        <title>Perkinsus chesapeaki whole genome sequence.</title>
        <authorList>
            <person name="Bogema D.R."/>
        </authorList>
    </citation>
    <scope>NUCLEOTIDE SEQUENCE [LARGE SCALE GENOMIC DNA]</scope>
    <source>
        <strain evidence="7">ATCC PRA-425</strain>
    </source>
</reference>
<dbReference type="InterPro" id="IPR006802">
    <property type="entry name" value="Radial_spoke"/>
</dbReference>
<feature type="compositionally biased region" description="Acidic residues" evidence="6">
    <location>
        <begin position="518"/>
        <end position="535"/>
    </location>
</feature>
<gene>
    <name evidence="7" type="ORF">FOL47_009865</name>
</gene>
<keyword evidence="3" id="KW-0969">Cilium</keyword>
<protein>
    <recommendedName>
        <fullName evidence="9">Radial spoke head protein 4 A</fullName>
    </recommendedName>
</protein>
<sequence length="535" mass="58331">MEIDTSAGLGYDNPALRELKRSVFGLDGADGAEEGVRGSLAEHISRVLAEIMRRNDGDHEKLIEEDAGRYLEEISRYVKDLYPAENEGKKSEALILEENAKKLLKFVEGEISAREKPSVIECPIPVEDPICNPTATALLEAAGLSIGGSTEAMLLSTRMRELASRLGKDAKMLRFWGKILTTGSQDYYVAEALLPSLPEEEPPKNAKEAAELFTAPEVRGRRGGNLYTYFVIQDITTNSWSELPQVCPLLVAASRSCKRLFSGDLGRNMAHGVCGQWPPFEGTEEDYLRCVIARISSSSILGLEGQWTAAPVEDEEAMKALGKLVHGDAIRAEGFELPPPQEMLSKDKWVHARPYLHRSGRTEHPNGLPEPQEGEESAMEALSAKLEQLSTDDPTVERFTSISTDTRIQIPGVPEKPLVGNDDEEGTVDPMASWRVRMVGDAMSYATSEGSKSPAVVVVESMRWPGAATVAQQSSGIISNVYVGPGLKKDQPSLLPVEGPSPVMVEASDIEEQREPFPDDGDEPAVVDDGEGEEE</sequence>